<keyword evidence="3" id="KW-0201">Cytochrome c-type biogenesis</keyword>
<feature type="domain" description="Cytochrome C biogenesis protein transmembrane" evidence="8">
    <location>
        <begin position="204"/>
        <end position="414"/>
    </location>
</feature>
<keyword evidence="4 6" id="KW-1133">Transmembrane helix</keyword>
<dbReference type="GO" id="GO:0015035">
    <property type="term" value="F:protein-disulfide reductase activity"/>
    <property type="evidence" value="ECO:0007669"/>
    <property type="project" value="TreeGrafter"/>
</dbReference>
<dbReference type="InterPro" id="IPR003834">
    <property type="entry name" value="Cyt_c_assmbl_TM_dom"/>
</dbReference>
<dbReference type="RefSeq" id="WP_089828326.1">
    <property type="nucleotide sequence ID" value="NZ_FNBN01000001.1"/>
</dbReference>
<dbReference type="GO" id="GO:0045454">
    <property type="term" value="P:cell redox homeostasis"/>
    <property type="evidence" value="ECO:0007669"/>
    <property type="project" value="TreeGrafter"/>
</dbReference>
<feature type="transmembrane region" description="Helical" evidence="6">
    <location>
        <begin position="429"/>
        <end position="446"/>
    </location>
</feature>
<dbReference type="Pfam" id="PF02683">
    <property type="entry name" value="DsbD_TM"/>
    <property type="match status" value="1"/>
</dbReference>
<dbReference type="Proteomes" id="UP000199045">
    <property type="component" value="Unassembled WGS sequence"/>
</dbReference>
<dbReference type="GO" id="GO:0016020">
    <property type="term" value="C:membrane"/>
    <property type="evidence" value="ECO:0007669"/>
    <property type="project" value="UniProtKB-SubCell"/>
</dbReference>
<evidence type="ECO:0000256" key="7">
    <source>
        <dbReference type="SAM" id="SignalP"/>
    </source>
</evidence>
<comment type="subcellular location">
    <subcellularLocation>
        <location evidence="1">Membrane</location>
        <topology evidence="1">Multi-pass membrane protein</topology>
    </subcellularLocation>
</comment>
<evidence type="ECO:0000256" key="5">
    <source>
        <dbReference type="ARBA" id="ARBA00023136"/>
    </source>
</evidence>
<feature type="transmembrane region" description="Helical" evidence="6">
    <location>
        <begin position="392"/>
        <end position="414"/>
    </location>
</feature>
<evidence type="ECO:0000256" key="4">
    <source>
        <dbReference type="ARBA" id="ARBA00022989"/>
    </source>
</evidence>
<feature type="transmembrane region" description="Helical" evidence="6">
    <location>
        <begin position="320"/>
        <end position="347"/>
    </location>
</feature>
<dbReference type="PANTHER" id="PTHR32234">
    <property type="entry name" value="THIOL:DISULFIDE INTERCHANGE PROTEIN DSBD"/>
    <property type="match status" value="1"/>
</dbReference>
<evidence type="ECO:0000313" key="10">
    <source>
        <dbReference type="Proteomes" id="UP000199045"/>
    </source>
</evidence>
<feature type="transmembrane region" description="Helical" evidence="6">
    <location>
        <begin position="197"/>
        <end position="218"/>
    </location>
</feature>
<dbReference type="InterPro" id="IPR036249">
    <property type="entry name" value="Thioredoxin-like_sf"/>
</dbReference>
<keyword evidence="2 6" id="KW-0812">Transmembrane</keyword>
<feature type="chain" id="PRO_5011781126" evidence="7">
    <location>
        <begin position="20"/>
        <end position="659"/>
    </location>
</feature>
<protein>
    <submittedName>
        <fullName evidence="9">Thiol:disulfide interchange protein DsbD</fullName>
    </submittedName>
</protein>
<dbReference type="Gene3D" id="3.40.30.10">
    <property type="entry name" value="Glutaredoxin"/>
    <property type="match status" value="1"/>
</dbReference>
<evidence type="ECO:0000259" key="8">
    <source>
        <dbReference type="Pfam" id="PF02683"/>
    </source>
</evidence>
<organism evidence="9 10">
    <name type="scientific">Chitinophaga filiformis</name>
    <name type="common">Myxococcus filiformis</name>
    <name type="synonym">Flexibacter filiformis</name>
    <dbReference type="NCBI Taxonomy" id="104663"/>
    <lineage>
        <taxon>Bacteria</taxon>
        <taxon>Pseudomonadati</taxon>
        <taxon>Bacteroidota</taxon>
        <taxon>Chitinophagia</taxon>
        <taxon>Chitinophagales</taxon>
        <taxon>Chitinophagaceae</taxon>
        <taxon>Chitinophaga</taxon>
    </lineage>
</organism>
<keyword evidence="7" id="KW-0732">Signal</keyword>
<dbReference type="PANTHER" id="PTHR32234:SF0">
    <property type="entry name" value="THIOL:DISULFIDE INTERCHANGE PROTEIN DSBD"/>
    <property type="match status" value="1"/>
</dbReference>
<dbReference type="STRING" id="104663.SAMN04488121_101151"/>
<dbReference type="SUPFAM" id="SSF52833">
    <property type="entry name" value="Thioredoxin-like"/>
    <property type="match status" value="1"/>
</dbReference>
<sequence>MKQLLTFIILITAVFAVRAQENPAPAAVAKWEYTAEKKGEHEYILHLKGTVQKDWKLFSTTMKDDEPNTRVTVDSAAAITGITEEGELKKAPEPLFDNTEIKYFENQVSLLVTVKLNGPVTKLEGAVNYMALKGDEVVGPEEVKFRFNVDASGNLVNVAAGLQESTAGGQTLKRASIDKDHPVNNCGGEEGTAKKSLWGLFILGVIGGFIALLTPCVFPMIPLTVSFFTKKSQDKKTGVLNASLYGFFIFLIYVLLSLPFHFLDSLDPEILNNISTNVWLNLIFFVIFIVFAISFFGYFEITLPSGLASKVDAKTSVGGIIGIFFMALTLALVSFSCTGPILGSLLAGSLSTDGGAMQLTVGMAGFGFALALPFALFAMFPNLLKSLPKSGGWLTSVKVVLGFIEVAMAIKFLSNADLVTHWGLVKREVFFAVWIICGFLIVLYLLGKIRFPHDAPLKKISPTRWVLALIFLAMTLYLLPGVTNTKYANRRLISGFPPPLSYSLYKDAAKGVEANVVNDYEAALKLAKEQHKPILIDFTGWACVNCRKMEENVWPDQAVRTLIEEDYILVSLYVDDRKLLPEDQQFLFTTNTGRKKEIKTIGDKYATMQTENFVNNSQPYYVLISPDEKLLTKPVGYTPRASEYASWLKCGLEAFKKGK</sequence>
<feature type="transmembrane region" description="Helical" evidence="6">
    <location>
        <begin position="239"/>
        <end position="258"/>
    </location>
</feature>
<evidence type="ECO:0000256" key="1">
    <source>
        <dbReference type="ARBA" id="ARBA00004141"/>
    </source>
</evidence>
<reference evidence="9 10" key="1">
    <citation type="submission" date="2016-10" db="EMBL/GenBank/DDBJ databases">
        <authorList>
            <person name="de Groot N.N."/>
        </authorList>
    </citation>
    <scope>NUCLEOTIDE SEQUENCE [LARGE SCALE GENOMIC DNA]</scope>
    <source>
        <strain evidence="9 10">DSM 527</strain>
    </source>
</reference>
<feature type="signal peptide" evidence="7">
    <location>
        <begin position="1"/>
        <end position="19"/>
    </location>
</feature>
<feature type="transmembrane region" description="Helical" evidence="6">
    <location>
        <begin position="359"/>
        <end position="380"/>
    </location>
</feature>
<feature type="transmembrane region" description="Helical" evidence="6">
    <location>
        <begin position="278"/>
        <end position="299"/>
    </location>
</feature>
<dbReference type="EMBL" id="FNBN01000001">
    <property type="protein sequence ID" value="SDE91366.1"/>
    <property type="molecule type" value="Genomic_DNA"/>
</dbReference>
<accession>A0A1G7GTC2</accession>
<dbReference type="OrthoDB" id="9811036at2"/>
<evidence type="ECO:0000256" key="6">
    <source>
        <dbReference type="SAM" id="Phobius"/>
    </source>
</evidence>
<dbReference type="GO" id="GO:0017004">
    <property type="term" value="P:cytochrome complex assembly"/>
    <property type="evidence" value="ECO:0007669"/>
    <property type="project" value="UniProtKB-KW"/>
</dbReference>
<dbReference type="AlphaFoldDB" id="A0A1G7GTC2"/>
<proteinExistence type="predicted"/>
<evidence type="ECO:0000256" key="2">
    <source>
        <dbReference type="ARBA" id="ARBA00022692"/>
    </source>
</evidence>
<gene>
    <name evidence="9" type="ORF">SAMN04488121_101151</name>
</gene>
<keyword evidence="5 6" id="KW-0472">Membrane</keyword>
<dbReference type="Pfam" id="PF13899">
    <property type="entry name" value="Thioredoxin_7"/>
    <property type="match status" value="1"/>
</dbReference>
<feature type="transmembrane region" description="Helical" evidence="6">
    <location>
        <begin position="466"/>
        <end position="483"/>
    </location>
</feature>
<evidence type="ECO:0000313" key="9">
    <source>
        <dbReference type="EMBL" id="SDE91366.1"/>
    </source>
</evidence>
<evidence type="ECO:0000256" key="3">
    <source>
        <dbReference type="ARBA" id="ARBA00022748"/>
    </source>
</evidence>
<name>A0A1G7GTC2_CHIFI</name>